<dbReference type="Gene3D" id="3.60.40.10">
    <property type="entry name" value="PPM-type phosphatase domain"/>
    <property type="match status" value="1"/>
</dbReference>
<evidence type="ECO:0000256" key="1">
    <source>
        <dbReference type="ARBA" id="ARBA00022801"/>
    </source>
</evidence>
<dbReference type="InterPro" id="IPR052016">
    <property type="entry name" value="Bact_Sigma-Reg"/>
</dbReference>
<dbReference type="InterPro" id="IPR029016">
    <property type="entry name" value="GAF-like_dom_sf"/>
</dbReference>
<dbReference type="SUPFAM" id="SSF81606">
    <property type="entry name" value="PP2C-like"/>
    <property type="match status" value="1"/>
</dbReference>
<dbReference type="RefSeq" id="WP_210652145.1">
    <property type="nucleotide sequence ID" value="NZ_JAGKQQ010000001.1"/>
</dbReference>
<dbReference type="SUPFAM" id="SSF55781">
    <property type="entry name" value="GAF domain-like"/>
    <property type="match status" value="1"/>
</dbReference>
<dbReference type="PANTHER" id="PTHR43156">
    <property type="entry name" value="STAGE II SPORULATION PROTEIN E-RELATED"/>
    <property type="match status" value="1"/>
</dbReference>
<dbReference type="Gene3D" id="3.30.450.40">
    <property type="match status" value="1"/>
</dbReference>
<keyword evidence="1" id="KW-0378">Hydrolase</keyword>
<evidence type="ECO:0000313" key="4">
    <source>
        <dbReference type="Proteomes" id="UP000676565"/>
    </source>
</evidence>
<keyword evidence="4" id="KW-1185">Reference proteome</keyword>
<sequence length="432" mass="47868">MTVAPDFFDTEPRNWRARLAVSVEVMRELSRSTDPQEMYAVFARRMTQLFPISRHLTISRRGLLGPEYRVARYSLWKDPVNPWKESHRLPVHHGGVLAELLYADQPRIIDNLTLDPEDPAAEYLAGQRSLLAIPHFEHGIAQNMVVITRDDTPTFPRERVADLVLLSNLFARATQTVVLSQAVKEAFDGLDYELRSIAEIQKSLLPAEKPKVPNLDVAVHYQTAKRAGGDYYDFFPLPNDRLGVLIADASGHGAPAAVLMAVAHSIAHTRPEPPQRPGEFLTYMNAHLTRRYTRPTGSFMTAFYAVFDPANGTLSYASAGHNPPRLLRCADGFKLALNRAQKLPLGIKPDEVYLEQTLPLLPGDQVVLFTDGVIEAVNTEGDVFGSARIDEELETCLPSAGALLRAILASHSLFTAGTTAADDRTLVVVKRT</sequence>
<dbReference type="PANTHER" id="PTHR43156:SF2">
    <property type="entry name" value="STAGE II SPORULATION PROTEIN E"/>
    <property type="match status" value="1"/>
</dbReference>
<organism evidence="3 4">
    <name type="scientific">Gemmata palustris</name>
    <dbReference type="NCBI Taxonomy" id="2822762"/>
    <lineage>
        <taxon>Bacteria</taxon>
        <taxon>Pseudomonadati</taxon>
        <taxon>Planctomycetota</taxon>
        <taxon>Planctomycetia</taxon>
        <taxon>Gemmatales</taxon>
        <taxon>Gemmataceae</taxon>
        <taxon>Gemmata</taxon>
    </lineage>
</organism>
<dbReference type="InterPro" id="IPR001932">
    <property type="entry name" value="PPM-type_phosphatase-like_dom"/>
</dbReference>
<dbReference type="Proteomes" id="UP000676565">
    <property type="component" value="Unassembled WGS sequence"/>
</dbReference>
<evidence type="ECO:0000259" key="2">
    <source>
        <dbReference type="SMART" id="SM00331"/>
    </source>
</evidence>
<protein>
    <submittedName>
        <fullName evidence="3">PP2C family protein-serine/threonine phosphatase</fullName>
    </submittedName>
</protein>
<gene>
    <name evidence="3" type="ORF">J8F10_01895</name>
</gene>
<dbReference type="SMART" id="SM00331">
    <property type="entry name" value="PP2C_SIG"/>
    <property type="match status" value="1"/>
</dbReference>
<dbReference type="InterPro" id="IPR036457">
    <property type="entry name" value="PPM-type-like_dom_sf"/>
</dbReference>
<dbReference type="Pfam" id="PF07228">
    <property type="entry name" value="SpoIIE"/>
    <property type="match status" value="1"/>
</dbReference>
<reference evidence="3 4" key="1">
    <citation type="submission" date="2021-04" db="EMBL/GenBank/DDBJ databases">
        <authorList>
            <person name="Ivanova A."/>
        </authorList>
    </citation>
    <scope>NUCLEOTIDE SEQUENCE [LARGE SCALE GENOMIC DNA]</scope>
    <source>
        <strain evidence="3 4">G18</strain>
    </source>
</reference>
<name>A0ABS5BL57_9BACT</name>
<proteinExistence type="predicted"/>
<feature type="domain" description="PPM-type phosphatase" evidence="2">
    <location>
        <begin position="212"/>
        <end position="431"/>
    </location>
</feature>
<evidence type="ECO:0000313" key="3">
    <source>
        <dbReference type="EMBL" id="MBP3954050.1"/>
    </source>
</evidence>
<dbReference type="EMBL" id="JAGKQQ010000001">
    <property type="protein sequence ID" value="MBP3954050.1"/>
    <property type="molecule type" value="Genomic_DNA"/>
</dbReference>
<comment type="caution">
    <text evidence="3">The sequence shown here is derived from an EMBL/GenBank/DDBJ whole genome shotgun (WGS) entry which is preliminary data.</text>
</comment>
<accession>A0ABS5BL57</accession>